<dbReference type="InterPro" id="IPR036770">
    <property type="entry name" value="Ankyrin_rpt-contain_sf"/>
</dbReference>
<dbReference type="PROSITE" id="PS50088">
    <property type="entry name" value="ANK_REPEAT"/>
    <property type="match status" value="4"/>
</dbReference>
<feature type="compositionally biased region" description="Acidic residues" evidence="4">
    <location>
        <begin position="571"/>
        <end position="597"/>
    </location>
</feature>
<dbReference type="SMART" id="SM00248">
    <property type="entry name" value="ANK"/>
    <property type="match status" value="10"/>
</dbReference>
<dbReference type="PROSITE" id="PS50297">
    <property type="entry name" value="ANK_REP_REGION"/>
    <property type="match status" value="4"/>
</dbReference>
<keyword evidence="6" id="KW-1185">Reference proteome</keyword>
<dbReference type="Pfam" id="PF12796">
    <property type="entry name" value="Ank_2"/>
    <property type="match status" value="2"/>
</dbReference>
<dbReference type="SUPFAM" id="SSF48403">
    <property type="entry name" value="Ankyrin repeat"/>
    <property type="match status" value="1"/>
</dbReference>
<evidence type="ECO:0000313" key="5">
    <source>
        <dbReference type="EMBL" id="EPQ59792.1"/>
    </source>
</evidence>
<dbReference type="KEGG" id="gtr:GLOTRDRAFT_136564"/>
<feature type="region of interest" description="Disordered" evidence="4">
    <location>
        <begin position="1067"/>
        <end position="1095"/>
    </location>
</feature>
<sequence>MPQTAEAEAFLKRIADLPAGPGTSLDDALKPSIEDEAELRRLFATDKGHPRLEDPFVGLVDVFAAPADIRTTRARVIANGDDLKAHHVMPLPEFARRKEGEPAMVTTLDEFKKNWAIFSENSLSQLTDWSNVVAAGGSVQACLAPLPDAAKASKRAMRKWYHSQAYPTSDVDLFLWGLTSEQAELKIKSIYEAVRDSVPWDVTCVRTKHAVSIYCERVLANPRAIVAMMRQCNTIDASRRSPSYEVRLAKYFSRGFEVYVPELRRDEIDPTIYERSIVYIEGLARLLVLERLADPETREVFLSSRRILRGRQMTSRRMKKKPRKYKGDLKNTGGLGVLEMSDYDVASLHIPYGPGWDARRIEKLVYQTDLGMNSTFNPKNKGRRLHRHPAFFGTIEECIEDCCEHCPEPTSDEEKKLQADEDKLYIRGRIEFIQENPGRQSISGSFNPIDVGEWSAQAYIGPSEQFFMAIGAHDAAKVRAMIQEGVDVNRRDHVGRTPLQLAIFSRASEVATNLIDAGARITARLADGRTALHLVAQTNQLHILQKLLEKSALNTEIAEQEKQDDEKQAEDSQEDAEDTDESSDESEEDSSEDDWDSESSSGEAKTGASPAGDGEIPEDHEKTPDILDINVADWDYTWPALFYAVLSGSLPVLDALLTAGAEAKAFTGGYDALTITSYHDDNDTAMKLAERLFTAGATSSMADSTFLPFVPSFHRVLNADRPLLVWAFLRGDPNAKSVLNFPSPSSLGYPVVSAIGARSYSTLAVLLAYGAKLELSEEDVLKAWASLPQRRGPSFPIGPIEVAVASRTPGALTQLLLSLGVDANRRIKQQIYVSRDNLSIPILEWLRAAIINVDEQIRDLEAQDPTSTSSASASTWHEELQRLDASIRAIQVGTRRSAEFINRLSDIRWYLKEHEELLAAQAGNSNIEAPETSRLQTLALLNDNLFGAGRRSKPSQETSGYFKVQGDKVWMHSSVPMHEKAAYDALYEACYRGDNKVVREMCLPQAVRPDNLPLQITVWKYVGSNMYRGWTPLAVAVLARRWDTARLIMAIAVAQYKSPEEKQAPFEFRGINLGDDSDSESEESYLSEEDDASQEELQVTDVTKLPSAVRTETPPKVLLQEVQLEWPKNDGKTISYVTPIIKAIMEDDLEAFVNICDLYHSGPERIPFARNDFINLLSYDRPEMLDEVVRRTGFGIQLPEESEETESRGESGGVPKPILYLGLNVHGKKRRDLAQKVDPNAQQGYPADTVPLVWKAAHTGAIQILQYLKGERPLAAYRYYAATHSDTVARGIREMPAFSDSLPSLLGWNYNVVDESPLTAAVIGDAAASVKELFKLAPKLSEDALNKPVKFSGYTPLLLAADRGVKPELLDCLLSKGASPFECDHRGWNIYHVALYKGHQALFDHMVTKFPQDVTEYLMNQRSRQGQNLPLHFAAHQPWVGLDILRQLLTRGANDQLLKRNTEGLTPLHLAIRSGYPHVARVFLNASPDEGLHTEDGTGLTPLEIASQKAIAHWTHRIVAGPPELSAHNVPDKPVPAEHDFRHLEREVPRLRRVVDELIQQGQVVKTTKLGVQLQAFVERMEGVYQAARMSEQMETEEDETIKPNPMKTLRVVKEAVNARPGPRKLVRLRDAQIAVQYSLDRLSGENNRTEQPAEDGLEQEQDKEASLKEQSILWNVWPVPGHSTFEAEPL</sequence>
<feature type="repeat" description="ANK" evidence="3">
    <location>
        <begin position="1463"/>
        <end position="1495"/>
    </location>
</feature>
<dbReference type="PANTHER" id="PTHR24198">
    <property type="entry name" value="ANKYRIN REPEAT AND PROTEIN KINASE DOMAIN-CONTAINING PROTEIN"/>
    <property type="match status" value="1"/>
</dbReference>
<evidence type="ECO:0000256" key="3">
    <source>
        <dbReference type="PROSITE-ProRule" id="PRU00023"/>
    </source>
</evidence>
<feature type="region of interest" description="Disordered" evidence="4">
    <location>
        <begin position="1643"/>
        <end position="1666"/>
    </location>
</feature>
<gene>
    <name evidence="5" type="ORF">GLOTRDRAFT_136564</name>
</gene>
<dbReference type="InterPro" id="IPR002110">
    <property type="entry name" value="Ankyrin_rpt"/>
</dbReference>
<dbReference type="Gene3D" id="1.25.40.20">
    <property type="entry name" value="Ankyrin repeat-containing domain"/>
    <property type="match status" value="2"/>
</dbReference>
<name>S7QK79_GLOTA</name>
<feature type="repeat" description="ANK" evidence="3">
    <location>
        <begin position="1352"/>
        <end position="1385"/>
    </location>
</feature>
<keyword evidence="1" id="KW-0677">Repeat</keyword>
<dbReference type="OrthoDB" id="539213at2759"/>
<dbReference type="PANTHER" id="PTHR24198:SF165">
    <property type="entry name" value="ANKYRIN REPEAT-CONTAINING PROTEIN-RELATED"/>
    <property type="match status" value="1"/>
</dbReference>
<protein>
    <submittedName>
        <fullName evidence="5">Ankyrin</fullName>
    </submittedName>
</protein>
<feature type="repeat" description="ANK" evidence="3">
    <location>
        <begin position="527"/>
        <end position="552"/>
    </location>
</feature>
<proteinExistence type="predicted"/>
<accession>S7QK79</accession>
<feature type="compositionally biased region" description="Basic and acidic residues" evidence="4">
    <location>
        <begin position="559"/>
        <end position="570"/>
    </location>
</feature>
<evidence type="ECO:0000256" key="4">
    <source>
        <dbReference type="SAM" id="MobiDB-lite"/>
    </source>
</evidence>
<organism evidence="5 6">
    <name type="scientific">Gloeophyllum trabeum (strain ATCC 11539 / FP-39264 / Madison 617)</name>
    <name type="common">Brown rot fungus</name>
    <dbReference type="NCBI Taxonomy" id="670483"/>
    <lineage>
        <taxon>Eukaryota</taxon>
        <taxon>Fungi</taxon>
        <taxon>Dikarya</taxon>
        <taxon>Basidiomycota</taxon>
        <taxon>Agaricomycotina</taxon>
        <taxon>Agaricomycetes</taxon>
        <taxon>Gloeophyllales</taxon>
        <taxon>Gloeophyllaceae</taxon>
        <taxon>Gloeophyllum</taxon>
    </lineage>
</organism>
<dbReference type="EMBL" id="KB469297">
    <property type="protein sequence ID" value="EPQ59792.1"/>
    <property type="molecule type" value="Genomic_DNA"/>
</dbReference>
<feature type="repeat" description="ANK" evidence="3">
    <location>
        <begin position="494"/>
        <end position="526"/>
    </location>
</feature>
<dbReference type="Proteomes" id="UP000030669">
    <property type="component" value="Unassembled WGS sequence"/>
</dbReference>
<feature type="region of interest" description="Disordered" evidence="4">
    <location>
        <begin position="558"/>
        <end position="621"/>
    </location>
</feature>
<dbReference type="RefSeq" id="XP_007862683.1">
    <property type="nucleotide sequence ID" value="XM_007864492.1"/>
</dbReference>
<keyword evidence="2 3" id="KW-0040">ANK repeat</keyword>
<reference evidence="5 6" key="1">
    <citation type="journal article" date="2012" name="Science">
        <title>The Paleozoic origin of enzymatic lignin decomposition reconstructed from 31 fungal genomes.</title>
        <authorList>
            <person name="Floudas D."/>
            <person name="Binder M."/>
            <person name="Riley R."/>
            <person name="Barry K."/>
            <person name="Blanchette R.A."/>
            <person name="Henrissat B."/>
            <person name="Martinez A.T."/>
            <person name="Otillar R."/>
            <person name="Spatafora J.W."/>
            <person name="Yadav J.S."/>
            <person name="Aerts A."/>
            <person name="Benoit I."/>
            <person name="Boyd A."/>
            <person name="Carlson A."/>
            <person name="Copeland A."/>
            <person name="Coutinho P.M."/>
            <person name="de Vries R.P."/>
            <person name="Ferreira P."/>
            <person name="Findley K."/>
            <person name="Foster B."/>
            <person name="Gaskell J."/>
            <person name="Glotzer D."/>
            <person name="Gorecki P."/>
            <person name="Heitman J."/>
            <person name="Hesse C."/>
            <person name="Hori C."/>
            <person name="Igarashi K."/>
            <person name="Jurgens J.A."/>
            <person name="Kallen N."/>
            <person name="Kersten P."/>
            <person name="Kohler A."/>
            <person name="Kuees U."/>
            <person name="Kumar T.K.A."/>
            <person name="Kuo A."/>
            <person name="LaButti K."/>
            <person name="Larrondo L.F."/>
            <person name="Lindquist E."/>
            <person name="Ling A."/>
            <person name="Lombard V."/>
            <person name="Lucas S."/>
            <person name="Lundell T."/>
            <person name="Martin R."/>
            <person name="McLaughlin D.J."/>
            <person name="Morgenstern I."/>
            <person name="Morin E."/>
            <person name="Murat C."/>
            <person name="Nagy L.G."/>
            <person name="Nolan M."/>
            <person name="Ohm R.A."/>
            <person name="Patyshakuliyeva A."/>
            <person name="Rokas A."/>
            <person name="Ruiz-Duenas F.J."/>
            <person name="Sabat G."/>
            <person name="Salamov A."/>
            <person name="Samejima M."/>
            <person name="Schmutz J."/>
            <person name="Slot J.C."/>
            <person name="St John F."/>
            <person name="Stenlid J."/>
            <person name="Sun H."/>
            <person name="Sun S."/>
            <person name="Syed K."/>
            <person name="Tsang A."/>
            <person name="Wiebenga A."/>
            <person name="Young D."/>
            <person name="Pisabarro A."/>
            <person name="Eastwood D.C."/>
            <person name="Martin F."/>
            <person name="Cullen D."/>
            <person name="Grigoriev I.V."/>
            <person name="Hibbett D.S."/>
        </authorList>
    </citation>
    <scope>NUCLEOTIDE SEQUENCE [LARGE SCALE GENOMIC DNA]</scope>
    <source>
        <strain evidence="5 6">ATCC 11539</strain>
    </source>
</reference>
<dbReference type="HOGENOM" id="CLU_003548_0_0_1"/>
<evidence type="ECO:0000313" key="6">
    <source>
        <dbReference type="Proteomes" id="UP000030669"/>
    </source>
</evidence>
<evidence type="ECO:0000256" key="2">
    <source>
        <dbReference type="ARBA" id="ARBA00023043"/>
    </source>
</evidence>
<dbReference type="OMA" id="ETDWTEM"/>
<evidence type="ECO:0000256" key="1">
    <source>
        <dbReference type="ARBA" id="ARBA00022737"/>
    </source>
</evidence>
<feature type="compositionally biased region" description="Acidic residues" evidence="4">
    <location>
        <begin position="1075"/>
        <end position="1094"/>
    </location>
</feature>
<dbReference type="GeneID" id="19303566"/>
<dbReference type="eggNOG" id="KOG0504">
    <property type="taxonomic scope" value="Eukaryota"/>
</dbReference>